<comment type="cofactor">
    <cofactor evidence="1">
        <name>Mg(2+)</name>
        <dbReference type="ChEBI" id="CHEBI:18420"/>
    </cofactor>
</comment>
<evidence type="ECO:0000256" key="8">
    <source>
        <dbReference type="ARBA" id="ARBA00048312"/>
    </source>
</evidence>
<dbReference type="GO" id="GO:0005524">
    <property type="term" value="F:ATP binding"/>
    <property type="evidence" value="ECO:0007669"/>
    <property type="project" value="UniProtKB-KW"/>
</dbReference>
<evidence type="ECO:0000256" key="3">
    <source>
        <dbReference type="ARBA" id="ARBA00022679"/>
    </source>
</evidence>
<dbReference type="InterPro" id="IPR050117">
    <property type="entry name" value="MAPK"/>
</dbReference>
<dbReference type="GO" id="GO:0004707">
    <property type="term" value="F:MAP kinase activity"/>
    <property type="evidence" value="ECO:0007669"/>
    <property type="project" value="UniProtKB-EC"/>
</dbReference>
<name>A0A850UK85_9CORV</name>
<dbReference type="Gene3D" id="1.10.510.10">
    <property type="entry name" value="Transferase(Phosphotransferase) domain 1"/>
    <property type="match status" value="1"/>
</dbReference>
<dbReference type="AlphaFoldDB" id="A0A850UK85"/>
<dbReference type="InterPro" id="IPR008271">
    <property type="entry name" value="Ser/Thr_kinase_AS"/>
</dbReference>
<protein>
    <submittedName>
        <fullName evidence="10">MK10 kinase</fullName>
    </submittedName>
</protein>
<evidence type="ECO:0000256" key="5">
    <source>
        <dbReference type="ARBA" id="ARBA00022777"/>
    </source>
</evidence>
<dbReference type="PROSITE" id="PS00108">
    <property type="entry name" value="PROTEIN_KINASE_ST"/>
    <property type="match status" value="1"/>
</dbReference>
<evidence type="ECO:0000313" key="10">
    <source>
        <dbReference type="EMBL" id="NWH31656.1"/>
    </source>
</evidence>
<comment type="catalytic activity">
    <reaction evidence="8">
        <text>L-seryl-[protein] + ATP = O-phospho-L-seryl-[protein] + ADP + H(+)</text>
        <dbReference type="Rhea" id="RHEA:17989"/>
        <dbReference type="Rhea" id="RHEA-COMP:9863"/>
        <dbReference type="Rhea" id="RHEA-COMP:11604"/>
        <dbReference type="ChEBI" id="CHEBI:15378"/>
        <dbReference type="ChEBI" id="CHEBI:29999"/>
        <dbReference type="ChEBI" id="CHEBI:30616"/>
        <dbReference type="ChEBI" id="CHEBI:83421"/>
        <dbReference type="ChEBI" id="CHEBI:456216"/>
        <dbReference type="EC" id="2.7.11.24"/>
    </reaction>
</comment>
<evidence type="ECO:0000313" key="11">
    <source>
        <dbReference type="Proteomes" id="UP000640999"/>
    </source>
</evidence>
<dbReference type="Pfam" id="PF00069">
    <property type="entry name" value="Pkinase"/>
    <property type="match status" value="1"/>
</dbReference>
<keyword evidence="5 10" id="KW-0418">Kinase</keyword>
<dbReference type="FunFam" id="1.10.510.10:FF:000283">
    <property type="entry name" value="Mitogen-activated protein kinase"/>
    <property type="match status" value="1"/>
</dbReference>
<dbReference type="SUPFAM" id="SSF56112">
    <property type="entry name" value="Protein kinase-like (PK-like)"/>
    <property type="match status" value="1"/>
</dbReference>
<dbReference type="InterPro" id="IPR003527">
    <property type="entry name" value="MAP_kinase_CS"/>
</dbReference>
<reference evidence="10" key="1">
    <citation type="submission" date="2019-10" db="EMBL/GenBank/DDBJ databases">
        <title>Bird 10,000 Genomes (B10K) Project - Family phase.</title>
        <authorList>
            <person name="Zhang G."/>
        </authorList>
    </citation>
    <scope>NUCLEOTIDE SEQUENCE</scope>
    <source>
        <strain evidence="10">B10K-IZ-033-78</strain>
        <tissue evidence="10">Muscle</tissue>
    </source>
</reference>
<evidence type="ECO:0000256" key="6">
    <source>
        <dbReference type="ARBA" id="ARBA00022840"/>
    </source>
</evidence>
<dbReference type="OrthoDB" id="192887at2759"/>
<evidence type="ECO:0000259" key="9">
    <source>
        <dbReference type="PROSITE" id="PS50011"/>
    </source>
</evidence>
<keyword evidence="2" id="KW-0723">Serine/threonine-protein kinase</keyword>
<comment type="caution">
    <text evidence="10">The sequence shown here is derived from an EMBL/GenBank/DDBJ whole genome shotgun (WGS) entry which is preliminary data.</text>
</comment>
<organism evidence="10 11">
    <name type="scientific">Chloropsis hardwickii</name>
    <dbReference type="NCBI Taxonomy" id="667144"/>
    <lineage>
        <taxon>Eukaryota</taxon>
        <taxon>Metazoa</taxon>
        <taxon>Chordata</taxon>
        <taxon>Craniata</taxon>
        <taxon>Vertebrata</taxon>
        <taxon>Euteleostomi</taxon>
        <taxon>Archelosauria</taxon>
        <taxon>Archosauria</taxon>
        <taxon>Dinosauria</taxon>
        <taxon>Saurischia</taxon>
        <taxon>Theropoda</taxon>
        <taxon>Coelurosauria</taxon>
        <taxon>Aves</taxon>
        <taxon>Neognathae</taxon>
        <taxon>Neoaves</taxon>
        <taxon>Telluraves</taxon>
        <taxon>Australaves</taxon>
        <taxon>Passeriformes</taxon>
        <taxon>Corvoidea</taxon>
        <taxon>Irenidae</taxon>
        <taxon>Chloropsis</taxon>
    </lineage>
</organism>
<evidence type="ECO:0000256" key="2">
    <source>
        <dbReference type="ARBA" id="ARBA00022527"/>
    </source>
</evidence>
<feature type="non-terminal residue" evidence="10">
    <location>
        <position position="167"/>
    </location>
</feature>
<sequence length="167" mass="19207">AAYDAVLDRNVAIKKLSRPFQNQTHAKRAYRELVLMKCVNHKNVNDAGVCLQHKKKKKKPKKQKTCGFAFPFSYLVMELMDANLCQVIQMELDHERMSYLLYQMLCGIKHLHSAGIIHRDLKPSNIVVKSDCTLKILDFGLARTAGTSFMMTPYVVTRYYRAPEVIL</sequence>
<keyword evidence="3" id="KW-0808">Transferase</keyword>
<feature type="domain" description="Protein kinase" evidence="9">
    <location>
        <begin position="1"/>
        <end position="167"/>
    </location>
</feature>
<dbReference type="Proteomes" id="UP000640999">
    <property type="component" value="Unassembled WGS sequence"/>
</dbReference>
<dbReference type="Gene3D" id="3.30.200.20">
    <property type="entry name" value="Phosphorylase Kinase, domain 1"/>
    <property type="match status" value="1"/>
</dbReference>
<gene>
    <name evidence="10" type="primary">Mapk10_0</name>
    <name evidence="10" type="ORF">CHLHAR_R03147</name>
</gene>
<dbReference type="PROSITE" id="PS50011">
    <property type="entry name" value="PROTEIN_KINASE_DOM"/>
    <property type="match status" value="1"/>
</dbReference>
<accession>A0A850UK85</accession>
<dbReference type="SMART" id="SM00220">
    <property type="entry name" value="S_TKc"/>
    <property type="match status" value="1"/>
</dbReference>
<dbReference type="PANTHER" id="PTHR24055">
    <property type="entry name" value="MITOGEN-ACTIVATED PROTEIN KINASE"/>
    <property type="match status" value="1"/>
</dbReference>
<keyword evidence="11" id="KW-1185">Reference proteome</keyword>
<evidence type="ECO:0000256" key="7">
    <source>
        <dbReference type="ARBA" id="ARBA00047592"/>
    </source>
</evidence>
<dbReference type="PROSITE" id="PS01351">
    <property type="entry name" value="MAPK"/>
    <property type="match status" value="1"/>
</dbReference>
<proteinExistence type="predicted"/>
<feature type="non-terminal residue" evidence="10">
    <location>
        <position position="1"/>
    </location>
</feature>
<dbReference type="InterPro" id="IPR000719">
    <property type="entry name" value="Prot_kinase_dom"/>
</dbReference>
<keyword evidence="6" id="KW-0067">ATP-binding</keyword>
<evidence type="ECO:0000256" key="4">
    <source>
        <dbReference type="ARBA" id="ARBA00022741"/>
    </source>
</evidence>
<dbReference type="EMBL" id="WEIW01000196">
    <property type="protein sequence ID" value="NWH31656.1"/>
    <property type="molecule type" value="Genomic_DNA"/>
</dbReference>
<comment type="catalytic activity">
    <reaction evidence="7">
        <text>L-threonyl-[protein] + ATP = O-phospho-L-threonyl-[protein] + ADP + H(+)</text>
        <dbReference type="Rhea" id="RHEA:46608"/>
        <dbReference type="Rhea" id="RHEA-COMP:11060"/>
        <dbReference type="Rhea" id="RHEA-COMP:11605"/>
        <dbReference type="ChEBI" id="CHEBI:15378"/>
        <dbReference type="ChEBI" id="CHEBI:30013"/>
        <dbReference type="ChEBI" id="CHEBI:30616"/>
        <dbReference type="ChEBI" id="CHEBI:61977"/>
        <dbReference type="ChEBI" id="CHEBI:456216"/>
        <dbReference type="EC" id="2.7.11.24"/>
    </reaction>
</comment>
<dbReference type="InterPro" id="IPR011009">
    <property type="entry name" value="Kinase-like_dom_sf"/>
</dbReference>
<evidence type="ECO:0000256" key="1">
    <source>
        <dbReference type="ARBA" id="ARBA00001946"/>
    </source>
</evidence>
<keyword evidence="4" id="KW-0547">Nucleotide-binding</keyword>